<dbReference type="PANTHER" id="PTHR43627">
    <property type="match status" value="1"/>
</dbReference>
<dbReference type="InterPro" id="IPR018024">
    <property type="entry name" value="CbiM"/>
</dbReference>
<comment type="similarity">
    <text evidence="12">Belongs to the CbiM family.</text>
</comment>
<dbReference type="GeneID" id="5412051"/>
<dbReference type="GO" id="GO:0009236">
    <property type="term" value="P:cobalamin biosynthetic process"/>
    <property type="evidence" value="ECO:0007669"/>
    <property type="project" value="UniProtKB-UniRule"/>
</dbReference>
<evidence type="ECO:0000256" key="2">
    <source>
        <dbReference type="ARBA" id="ARBA00004953"/>
    </source>
</evidence>
<dbReference type="AlphaFoldDB" id="A7I7V0"/>
<evidence type="ECO:0000256" key="7">
    <source>
        <dbReference type="ARBA" id="ARBA00022692"/>
    </source>
</evidence>
<evidence type="ECO:0000256" key="3">
    <source>
        <dbReference type="ARBA" id="ARBA00022426"/>
    </source>
</evidence>
<protein>
    <recommendedName>
        <fullName evidence="12">Putative cobalt transport protein CbiM</fullName>
    </recommendedName>
    <alternativeName>
        <fullName evidence="12">Energy-coupling factor transporter probable substrate-capture protein CbiM</fullName>
        <shortName evidence="12">ECF transporter S component CbiM</shortName>
    </alternativeName>
</protein>
<feature type="transmembrane region" description="Helical" evidence="12">
    <location>
        <begin position="79"/>
        <end position="102"/>
    </location>
</feature>
<proteinExistence type="inferred from homology"/>
<dbReference type="STRING" id="456442.Mboo_1293"/>
<dbReference type="InterPro" id="IPR002751">
    <property type="entry name" value="CbiM/NikMN"/>
</dbReference>
<dbReference type="Pfam" id="PF01891">
    <property type="entry name" value="CbiM"/>
    <property type="match status" value="1"/>
</dbReference>
<dbReference type="NCBIfam" id="TIGR00123">
    <property type="entry name" value="cbiM"/>
    <property type="match status" value="1"/>
</dbReference>
<dbReference type="RefSeq" id="WP_012106843.1">
    <property type="nucleotide sequence ID" value="NC_009712.1"/>
</dbReference>
<feature type="transmembrane region" description="Helical" evidence="12">
    <location>
        <begin position="138"/>
        <end position="159"/>
    </location>
</feature>
<dbReference type="HAMAP" id="MF_01462">
    <property type="entry name" value="CbiM"/>
    <property type="match status" value="1"/>
</dbReference>
<evidence type="ECO:0000256" key="9">
    <source>
        <dbReference type="ARBA" id="ARBA00023065"/>
    </source>
</evidence>
<dbReference type="eggNOG" id="arCOG02248">
    <property type="taxonomic scope" value="Archaea"/>
</dbReference>
<comment type="pathway">
    <text evidence="2 12">Cofactor biosynthesis; adenosylcobalamin biosynthesis.</text>
</comment>
<dbReference type="OrthoDB" id="30946at2157"/>
<keyword evidence="9 12" id="KW-0406">Ion transport</keyword>
<sequence length="232" mass="25382">MHIMEGYLPLNWCIFWYIVSAPFIIYGIYLLNKQVKEHRETLSLLAVSGAFIFLLSSLKMPSPVVGSCSHPTGTGLSTVLFGPFITCVLSAIVLIFQALFMAHGGITTLGANDFSMGIAGPLLGYLVYRVAKKVNLNIFVNIFLVAFVADLFTYVITAIELAAAFPATHGGFLVSFETFFAIYAVTQVPLAIVEGLLIALVFKYIVQSRGDILVKLKVLTPEQVTKIMEGFK</sequence>
<dbReference type="FunFam" id="1.10.1760.20:FF:000001">
    <property type="entry name" value="Cobalt transport protein CbiM"/>
    <property type="match status" value="1"/>
</dbReference>
<organism evidence="13 14">
    <name type="scientific">Methanoregula boonei (strain DSM 21154 / JCM 14090 / 6A8)</name>
    <dbReference type="NCBI Taxonomy" id="456442"/>
    <lineage>
        <taxon>Archaea</taxon>
        <taxon>Methanobacteriati</taxon>
        <taxon>Methanobacteriota</taxon>
        <taxon>Stenosarchaea group</taxon>
        <taxon>Methanomicrobia</taxon>
        <taxon>Methanomicrobiales</taxon>
        <taxon>Methanoregulaceae</taxon>
        <taxon>Methanoregula</taxon>
    </lineage>
</organism>
<comment type="function">
    <text evidence="12">Part of the energy-coupling factor (ECF) transporter complex CbiMNOQ involved in cobalt import.</text>
</comment>
<evidence type="ECO:0000313" key="14">
    <source>
        <dbReference type="Proteomes" id="UP000002408"/>
    </source>
</evidence>
<evidence type="ECO:0000256" key="5">
    <source>
        <dbReference type="ARBA" id="ARBA00022475"/>
    </source>
</evidence>
<comment type="subunit">
    <text evidence="12">Forms an energy-coupling factor (ECF) transporter complex composed of an ATP-binding protein (A component, CbiO), a transmembrane protein (T component, CbiQ) and 2 possible substrate-capture proteins (S components, CbiM and CbiN) of unknown stoichimetry.</text>
</comment>
<comment type="subcellular location">
    <subcellularLocation>
        <location evidence="1">Cell inner membrane</location>
        <topology evidence="1">Multi-pass membrane protein</topology>
    </subcellularLocation>
    <subcellularLocation>
        <location evidence="12">Cell membrane</location>
        <topology evidence="12">Multi-pass membrane protein</topology>
    </subcellularLocation>
</comment>
<evidence type="ECO:0000313" key="13">
    <source>
        <dbReference type="EMBL" id="ABS55811.1"/>
    </source>
</evidence>
<evidence type="ECO:0000256" key="4">
    <source>
        <dbReference type="ARBA" id="ARBA00022448"/>
    </source>
</evidence>
<dbReference type="UniPathway" id="UPA00148"/>
<reference evidence="14" key="1">
    <citation type="journal article" date="2015" name="Microbiology">
        <title>Genome of Methanoregula boonei 6A8 reveals adaptations to oligotrophic peatland environments.</title>
        <authorList>
            <person name="Braeuer S."/>
            <person name="Cadillo-Quiroz H."/>
            <person name="Kyrpides N."/>
            <person name="Woyke T."/>
            <person name="Goodwin L."/>
            <person name="Detter C."/>
            <person name="Podell S."/>
            <person name="Yavitt J.B."/>
            <person name="Zinder S.H."/>
        </authorList>
    </citation>
    <scope>NUCLEOTIDE SEQUENCE [LARGE SCALE GENOMIC DNA]</scope>
    <source>
        <strain evidence="14">DSM 21154 / JCM 14090 / 6A8</strain>
    </source>
</reference>
<evidence type="ECO:0000256" key="11">
    <source>
        <dbReference type="ARBA" id="ARBA00023285"/>
    </source>
</evidence>
<dbReference type="Proteomes" id="UP000002408">
    <property type="component" value="Chromosome"/>
</dbReference>
<keyword evidence="4 12" id="KW-0813">Transport</keyword>
<evidence type="ECO:0000256" key="6">
    <source>
        <dbReference type="ARBA" id="ARBA00022573"/>
    </source>
</evidence>
<feature type="transmembrane region" description="Helical" evidence="12">
    <location>
        <begin position="41"/>
        <end position="58"/>
    </location>
</feature>
<dbReference type="Gene3D" id="1.10.1760.20">
    <property type="match status" value="1"/>
</dbReference>
<name>A7I7V0_METB6</name>
<keyword evidence="3 12" id="KW-0171">Cobalt transport</keyword>
<keyword evidence="11 12" id="KW-0170">Cobalt</keyword>
<keyword evidence="5 12" id="KW-1003">Cell membrane</keyword>
<dbReference type="NCBIfam" id="NF006184">
    <property type="entry name" value="PRK08319.1"/>
    <property type="match status" value="1"/>
</dbReference>
<dbReference type="GO" id="GO:0043190">
    <property type="term" value="C:ATP-binding cassette (ABC) transporter complex"/>
    <property type="evidence" value="ECO:0007669"/>
    <property type="project" value="InterPro"/>
</dbReference>
<evidence type="ECO:0000256" key="8">
    <source>
        <dbReference type="ARBA" id="ARBA00022989"/>
    </source>
</evidence>
<dbReference type="GO" id="GO:0015087">
    <property type="term" value="F:cobalt ion transmembrane transporter activity"/>
    <property type="evidence" value="ECO:0007669"/>
    <property type="project" value="UniProtKB-UniRule"/>
</dbReference>
<accession>A7I7V0</accession>
<evidence type="ECO:0000256" key="12">
    <source>
        <dbReference type="HAMAP-Rule" id="MF_01462"/>
    </source>
</evidence>
<dbReference type="HOGENOM" id="CLU_052508_3_0_2"/>
<keyword evidence="10 12" id="KW-0472">Membrane</keyword>
<evidence type="ECO:0000256" key="10">
    <source>
        <dbReference type="ARBA" id="ARBA00023136"/>
    </source>
</evidence>
<keyword evidence="7 12" id="KW-0812">Transmembrane</keyword>
<dbReference type="EMBL" id="CP000780">
    <property type="protein sequence ID" value="ABS55811.1"/>
    <property type="molecule type" value="Genomic_DNA"/>
</dbReference>
<dbReference type="PANTHER" id="PTHR43627:SF1">
    <property type="entry name" value="COBALT TRANSPORT PROTEIN CBIM"/>
    <property type="match status" value="1"/>
</dbReference>
<feature type="transmembrane region" description="Helical" evidence="12">
    <location>
        <begin position="114"/>
        <end position="131"/>
    </location>
</feature>
<keyword evidence="6 12" id="KW-0169">Cobalamin biosynthesis</keyword>
<keyword evidence="14" id="KW-1185">Reference proteome</keyword>
<dbReference type="KEGG" id="mbn:Mboo_1293"/>
<evidence type="ECO:0000256" key="1">
    <source>
        <dbReference type="ARBA" id="ARBA00004429"/>
    </source>
</evidence>
<gene>
    <name evidence="12" type="primary">cbiM</name>
    <name evidence="13" type="ordered locus">Mboo_1293</name>
</gene>
<feature type="transmembrane region" description="Helical" evidence="12">
    <location>
        <begin position="179"/>
        <end position="206"/>
    </location>
</feature>
<keyword evidence="8 12" id="KW-1133">Transmembrane helix</keyword>
<feature type="transmembrane region" description="Helical" evidence="12">
    <location>
        <begin position="7"/>
        <end position="29"/>
    </location>
</feature>